<keyword evidence="3" id="KW-0808">Transferase</keyword>
<dbReference type="EC" id="2.7.13.3" evidence="2"/>
<dbReference type="Proteomes" id="UP000766550">
    <property type="component" value="Unassembled WGS sequence"/>
</dbReference>
<organism evidence="7 8">
    <name type="scientific">Haloarcula limicola</name>
    <dbReference type="NCBI Taxonomy" id="1429915"/>
    <lineage>
        <taxon>Archaea</taxon>
        <taxon>Methanobacteriati</taxon>
        <taxon>Methanobacteriota</taxon>
        <taxon>Stenosarchaea group</taxon>
        <taxon>Halobacteria</taxon>
        <taxon>Halobacteriales</taxon>
        <taxon>Haloarculaceae</taxon>
        <taxon>Haloarcula</taxon>
    </lineage>
</organism>
<dbReference type="InterPro" id="IPR035965">
    <property type="entry name" value="PAS-like_dom_sf"/>
</dbReference>
<sequence>MEQSVRQTRAEGEARIEARLLTATGETIPYEFISKRIVDGGETVGRAGLGWDISERKRYEKRIERQNERLEHFAEVLSHDLRNPLTVAQGHLKLLNQTGDEGHYEKSKRALSRMENLISDVLTLAQSGKRISLSEYETTDLETIAEDAWVLIQKGQATLDVDRTRRVEADASHLQ</sequence>
<evidence type="ECO:0000313" key="7">
    <source>
        <dbReference type="EMBL" id="MBV0925156.1"/>
    </source>
</evidence>
<dbReference type="PROSITE" id="PS50113">
    <property type="entry name" value="PAC"/>
    <property type="match status" value="1"/>
</dbReference>
<evidence type="ECO:0000256" key="5">
    <source>
        <dbReference type="ARBA" id="ARBA00023012"/>
    </source>
</evidence>
<keyword evidence="8" id="KW-1185">Reference proteome</keyword>
<name>A0A8J7YAQ4_9EURY</name>
<evidence type="ECO:0000313" key="8">
    <source>
        <dbReference type="Proteomes" id="UP000766550"/>
    </source>
</evidence>
<dbReference type="InterPro" id="IPR000700">
    <property type="entry name" value="PAS-assoc_C"/>
</dbReference>
<evidence type="ECO:0000259" key="6">
    <source>
        <dbReference type="PROSITE" id="PS50113"/>
    </source>
</evidence>
<evidence type="ECO:0000256" key="3">
    <source>
        <dbReference type="ARBA" id="ARBA00022679"/>
    </source>
</evidence>
<protein>
    <recommendedName>
        <fullName evidence="2">histidine kinase</fullName>
        <ecNumber evidence="2">2.7.13.3</ecNumber>
    </recommendedName>
</protein>
<dbReference type="EMBL" id="JAHQXF010000002">
    <property type="protein sequence ID" value="MBV0925156.1"/>
    <property type="molecule type" value="Genomic_DNA"/>
</dbReference>
<keyword evidence="5" id="KW-0902">Two-component regulatory system</keyword>
<gene>
    <name evidence="7" type="ORF">KTS45_13205</name>
</gene>
<dbReference type="Gene3D" id="3.30.450.20">
    <property type="entry name" value="PAS domain"/>
    <property type="match status" value="1"/>
</dbReference>
<dbReference type="InterPro" id="IPR050736">
    <property type="entry name" value="Sensor_HK_Regulatory"/>
</dbReference>
<dbReference type="CDD" id="cd00082">
    <property type="entry name" value="HisKA"/>
    <property type="match status" value="1"/>
</dbReference>
<proteinExistence type="predicted"/>
<comment type="caution">
    <text evidence="7">The sequence shown here is derived from an EMBL/GenBank/DDBJ whole genome shotgun (WGS) entry which is preliminary data.</text>
</comment>
<keyword evidence="4" id="KW-0418">Kinase</keyword>
<comment type="catalytic activity">
    <reaction evidence="1">
        <text>ATP + protein L-histidine = ADP + protein N-phospho-L-histidine.</text>
        <dbReference type="EC" id="2.7.13.3"/>
    </reaction>
</comment>
<evidence type="ECO:0000256" key="2">
    <source>
        <dbReference type="ARBA" id="ARBA00012438"/>
    </source>
</evidence>
<dbReference type="PANTHER" id="PTHR43711">
    <property type="entry name" value="TWO-COMPONENT HISTIDINE KINASE"/>
    <property type="match status" value="1"/>
</dbReference>
<feature type="domain" description="PAC" evidence="6">
    <location>
        <begin position="14"/>
        <end position="65"/>
    </location>
</feature>
<dbReference type="SUPFAM" id="SSF55785">
    <property type="entry name" value="PYP-like sensor domain (PAS domain)"/>
    <property type="match status" value="1"/>
</dbReference>
<dbReference type="Pfam" id="PF00512">
    <property type="entry name" value="HisKA"/>
    <property type="match status" value="1"/>
</dbReference>
<evidence type="ECO:0000256" key="1">
    <source>
        <dbReference type="ARBA" id="ARBA00000085"/>
    </source>
</evidence>
<accession>A0A8J7YAQ4</accession>
<dbReference type="OrthoDB" id="8127at2157"/>
<dbReference type="InterPro" id="IPR003661">
    <property type="entry name" value="HisK_dim/P_dom"/>
</dbReference>
<dbReference type="Gene3D" id="1.10.287.130">
    <property type="match status" value="1"/>
</dbReference>
<reference evidence="7 8" key="1">
    <citation type="submission" date="2021-06" db="EMBL/GenBank/DDBJ databases">
        <title>New haloarchaea isolates fom saline soil.</title>
        <authorList>
            <person name="Duran-Viseras A."/>
            <person name="Sanchez-Porro C.S."/>
            <person name="Ventosa A."/>
        </authorList>
    </citation>
    <scope>NUCLEOTIDE SEQUENCE [LARGE SCALE GENOMIC DNA]</scope>
    <source>
        <strain evidence="7 8">JCM 183640</strain>
    </source>
</reference>
<dbReference type="InterPro" id="IPR036097">
    <property type="entry name" value="HisK_dim/P_sf"/>
</dbReference>
<evidence type="ECO:0000256" key="4">
    <source>
        <dbReference type="ARBA" id="ARBA00022777"/>
    </source>
</evidence>
<dbReference type="AlphaFoldDB" id="A0A8J7YAQ4"/>
<dbReference type="PANTHER" id="PTHR43711:SF1">
    <property type="entry name" value="HISTIDINE KINASE 1"/>
    <property type="match status" value="1"/>
</dbReference>
<dbReference type="GO" id="GO:0000155">
    <property type="term" value="F:phosphorelay sensor kinase activity"/>
    <property type="evidence" value="ECO:0007669"/>
    <property type="project" value="InterPro"/>
</dbReference>
<dbReference type="SMART" id="SM00388">
    <property type="entry name" value="HisKA"/>
    <property type="match status" value="1"/>
</dbReference>
<dbReference type="SUPFAM" id="SSF47384">
    <property type="entry name" value="Homodimeric domain of signal transducing histidine kinase"/>
    <property type="match status" value="1"/>
</dbReference>